<dbReference type="Gene3D" id="1.20.1280.50">
    <property type="match status" value="1"/>
</dbReference>
<dbReference type="AlphaFoldDB" id="A0A9P6VTY8"/>
<name>A0A9P6VTY8_RHOMI</name>
<dbReference type="Proteomes" id="UP000777482">
    <property type="component" value="Unassembled WGS sequence"/>
</dbReference>
<dbReference type="InterPro" id="IPR011722">
    <property type="entry name" value="Hemimethylated_DNA-bd_dom"/>
</dbReference>
<dbReference type="InterPro" id="IPR036623">
    <property type="entry name" value="Hemimethylated_DNA-bd_sf"/>
</dbReference>
<feature type="non-terminal residue" evidence="2">
    <location>
        <position position="632"/>
    </location>
</feature>
<dbReference type="OrthoDB" id="28868at2759"/>
<dbReference type="PROSITE" id="PS50181">
    <property type="entry name" value="FBOX"/>
    <property type="match status" value="1"/>
</dbReference>
<dbReference type="SUPFAM" id="SSF141255">
    <property type="entry name" value="YccV-like"/>
    <property type="match status" value="1"/>
</dbReference>
<comment type="caution">
    <text evidence="2">The sequence shown here is derived from an EMBL/GenBank/DDBJ whole genome shotgun (WGS) entry which is preliminary data.</text>
</comment>
<dbReference type="EMBL" id="PUHQ01000182">
    <property type="protein sequence ID" value="KAG0653686.1"/>
    <property type="molecule type" value="Genomic_DNA"/>
</dbReference>
<dbReference type="GO" id="GO:0003677">
    <property type="term" value="F:DNA binding"/>
    <property type="evidence" value="ECO:0007669"/>
    <property type="project" value="InterPro"/>
</dbReference>
<dbReference type="SMART" id="SM00256">
    <property type="entry name" value="FBOX"/>
    <property type="match status" value="1"/>
</dbReference>
<evidence type="ECO:0000259" key="1">
    <source>
        <dbReference type="PROSITE" id="PS50181"/>
    </source>
</evidence>
<keyword evidence="3" id="KW-1185">Reference proteome</keyword>
<dbReference type="Gene3D" id="2.30.30.390">
    <property type="entry name" value="Hemimethylated DNA-binding domain"/>
    <property type="match status" value="1"/>
</dbReference>
<dbReference type="SMART" id="SM00992">
    <property type="entry name" value="YccV-like"/>
    <property type="match status" value="1"/>
</dbReference>
<organism evidence="2 3">
    <name type="scientific">Rhodotorula mucilaginosa</name>
    <name type="common">Yeast</name>
    <name type="synonym">Rhodotorula rubra</name>
    <dbReference type="NCBI Taxonomy" id="5537"/>
    <lineage>
        <taxon>Eukaryota</taxon>
        <taxon>Fungi</taxon>
        <taxon>Dikarya</taxon>
        <taxon>Basidiomycota</taxon>
        <taxon>Pucciniomycotina</taxon>
        <taxon>Microbotryomycetes</taxon>
        <taxon>Sporidiobolales</taxon>
        <taxon>Sporidiobolaceae</taxon>
        <taxon>Rhodotorula</taxon>
    </lineage>
</organism>
<protein>
    <recommendedName>
        <fullName evidence="1">F-box domain-containing protein</fullName>
    </recommendedName>
</protein>
<dbReference type="Pfam" id="PF13369">
    <property type="entry name" value="Transglut_core2"/>
    <property type="match status" value="1"/>
</dbReference>
<dbReference type="InterPro" id="IPR032698">
    <property type="entry name" value="SirB1_N"/>
</dbReference>
<evidence type="ECO:0000313" key="3">
    <source>
        <dbReference type="Proteomes" id="UP000777482"/>
    </source>
</evidence>
<proteinExistence type="predicted"/>
<feature type="domain" description="F-box" evidence="1">
    <location>
        <begin position="1"/>
        <end position="50"/>
    </location>
</feature>
<dbReference type="InterPro" id="IPR001810">
    <property type="entry name" value="F-box_dom"/>
</dbReference>
<dbReference type="Pfam" id="PF08755">
    <property type="entry name" value="YccV-like"/>
    <property type="match status" value="1"/>
</dbReference>
<evidence type="ECO:0000313" key="2">
    <source>
        <dbReference type="EMBL" id="KAG0653686.1"/>
    </source>
</evidence>
<dbReference type="SUPFAM" id="SSF81383">
    <property type="entry name" value="F-box domain"/>
    <property type="match status" value="1"/>
</dbReference>
<dbReference type="PANTHER" id="PTHR31350:SF27">
    <property type="entry name" value="HEMIMETHYLATED DNA-BINDING DOMAIN-CONTAINING PROTEIN"/>
    <property type="match status" value="1"/>
</dbReference>
<gene>
    <name evidence="2" type="ORF">C6P46_002353</name>
</gene>
<reference evidence="2 3" key="1">
    <citation type="submission" date="2020-11" db="EMBL/GenBank/DDBJ databases">
        <title>Kefir isolates.</title>
        <authorList>
            <person name="Marcisauskas S."/>
            <person name="Kim Y."/>
            <person name="Blasche S."/>
        </authorList>
    </citation>
    <scope>NUCLEOTIDE SEQUENCE [LARGE SCALE GENOMIC DNA]</scope>
    <source>
        <strain evidence="2 3">KR</strain>
    </source>
</reference>
<sequence>MTTLPPELVSLCLSHLDPTDRATVPTLLSCSLVSSSFRALATANSLWRQIADAHYHQYRVPSRSRLDEFERDAFRYYASRARKDQRATEIVKEIQRPKDRIPLIEELRSNSALGSEVIENPKWTAGGDYAFTEQNAPEDWLSLRYWAAECRKALLRDEALRLWRDISIRSVANADADDADNSNDQMEEDLERGLDAFSAFRGLDPARLPRERYDMSNHPRLLEATAVPPPHFTGVRLLEWLATQVVDYMKSIGLEPAREGGFHSLDNHYVELVWRRAAATPDGPQNEGTLPMTLVHIFCALVRRLPVARRLGIRAQMIGYPGTVLAGLSYRRRGGGGGGGEEEDRERDRARIYINVFGEGKILSPERLRAMLGAMGQADSEQDFLAPASAREMCLRVARNILTSVRAGDRTIGVPIPHELSVEALYSVSHALFLFTSPHALLDRDRDRREEEEDVPAAVGADTLQYAEWLESLVQSEYPLDVSYLSETVAPLLPPPDRQARLRSLCAAIREEDATPKEPKVVNAEIKWPIGHVFRHRLFGYLAITRGFDYRCEAGEQWIRQMRVDTLPYGRHQPFYHVVVEDGSARYVAQENITDASQYPVSDAEVDSFLEQESLGRYFRCRKRVHAGAGVG</sequence>
<dbReference type="PANTHER" id="PTHR31350">
    <property type="entry name" value="SI:DKEY-261L7.2"/>
    <property type="match status" value="1"/>
</dbReference>
<accession>A0A9P6VTY8</accession>
<dbReference type="NCBIfam" id="TIGR02097">
    <property type="entry name" value="yccV"/>
    <property type="match status" value="1"/>
</dbReference>
<dbReference type="Pfam" id="PF12937">
    <property type="entry name" value="F-box-like"/>
    <property type="match status" value="1"/>
</dbReference>
<dbReference type="InterPro" id="IPR036047">
    <property type="entry name" value="F-box-like_dom_sf"/>
</dbReference>